<reference evidence="2 3" key="1">
    <citation type="submission" date="2022-09" db="EMBL/GenBank/DDBJ databases">
        <title>Enrichment on poylsaccharides allowed isolation of novel metabolic and taxonomic groups of Haloarchaea.</title>
        <authorList>
            <person name="Sorokin D.Y."/>
            <person name="Elcheninov A.G."/>
            <person name="Khizhniak T.V."/>
            <person name="Kolganova T.V."/>
            <person name="Kublanov I.V."/>
        </authorList>
    </citation>
    <scope>NUCLEOTIDE SEQUENCE [LARGE SCALE GENOMIC DNA]</scope>
    <source>
        <strain evidence="2 3">AArc-curdl1</strain>
    </source>
</reference>
<evidence type="ECO:0000313" key="2">
    <source>
        <dbReference type="EMBL" id="MCU4751055.1"/>
    </source>
</evidence>
<feature type="transmembrane region" description="Helical" evidence="1">
    <location>
        <begin position="140"/>
        <end position="159"/>
    </location>
</feature>
<gene>
    <name evidence="2" type="ORF">OB919_03510</name>
</gene>
<protein>
    <submittedName>
        <fullName evidence="2">Histidine kinase</fullName>
    </submittedName>
</protein>
<feature type="transmembrane region" description="Helical" evidence="1">
    <location>
        <begin position="100"/>
        <end position="120"/>
    </location>
</feature>
<feature type="transmembrane region" description="Helical" evidence="1">
    <location>
        <begin position="22"/>
        <end position="40"/>
    </location>
</feature>
<dbReference type="EMBL" id="JAOPJZ010000002">
    <property type="protein sequence ID" value="MCU4751055.1"/>
    <property type="molecule type" value="Genomic_DNA"/>
</dbReference>
<sequence>MATETVDPVTDPFETRLAWKHGAIAGLLATIGMGLAISVMDIELLRVAIAGLYGQEGSLATGWLAHLIHGTLFGIVFALVRTEPALAGFVGSSGKTVAAAIVYALVLTLAGAGIVMPIWLSMVGFASPLPVPNLSLASVLWHLIYGVLLGSLFAAFQSLE</sequence>
<name>A0AAP2Z604_9EURY</name>
<evidence type="ECO:0000313" key="3">
    <source>
        <dbReference type="Proteomes" id="UP001321047"/>
    </source>
</evidence>
<keyword evidence="1" id="KW-0812">Transmembrane</keyword>
<keyword evidence="1" id="KW-1133">Transmembrane helix</keyword>
<dbReference type="AlphaFoldDB" id="A0AAP2Z604"/>
<accession>A0AAP2Z604</accession>
<feature type="transmembrane region" description="Helical" evidence="1">
    <location>
        <begin position="60"/>
        <end position="80"/>
    </location>
</feature>
<proteinExistence type="predicted"/>
<organism evidence="2 3">
    <name type="scientific">Natronosalvus hydrolyticus</name>
    <dbReference type="NCBI Taxonomy" id="2979988"/>
    <lineage>
        <taxon>Archaea</taxon>
        <taxon>Methanobacteriati</taxon>
        <taxon>Methanobacteriota</taxon>
        <taxon>Stenosarchaea group</taxon>
        <taxon>Halobacteria</taxon>
        <taxon>Halobacteriales</taxon>
        <taxon>Natrialbaceae</taxon>
        <taxon>Natronosalvus</taxon>
    </lineage>
</organism>
<comment type="caution">
    <text evidence="2">The sequence shown here is derived from an EMBL/GenBank/DDBJ whole genome shotgun (WGS) entry which is preliminary data.</text>
</comment>
<keyword evidence="3" id="KW-1185">Reference proteome</keyword>
<keyword evidence="2" id="KW-0418">Kinase</keyword>
<dbReference type="GO" id="GO:0016301">
    <property type="term" value="F:kinase activity"/>
    <property type="evidence" value="ECO:0007669"/>
    <property type="project" value="UniProtKB-KW"/>
</dbReference>
<keyword evidence="2" id="KW-0808">Transferase</keyword>
<dbReference type="RefSeq" id="WP_342806452.1">
    <property type="nucleotide sequence ID" value="NZ_JAOPJZ010000002.1"/>
</dbReference>
<keyword evidence="1" id="KW-0472">Membrane</keyword>
<dbReference type="Proteomes" id="UP001321047">
    <property type="component" value="Unassembled WGS sequence"/>
</dbReference>
<evidence type="ECO:0000256" key="1">
    <source>
        <dbReference type="SAM" id="Phobius"/>
    </source>
</evidence>